<gene>
    <name evidence="1" type="ORF">DLM46_03855</name>
</gene>
<protein>
    <recommendedName>
        <fullName evidence="3">Porin</fullName>
    </recommendedName>
</protein>
<comment type="caution">
    <text evidence="1">The sequence shown here is derived from an EMBL/GenBank/DDBJ whole genome shotgun (WGS) entry which is preliminary data.</text>
</comment>
<organism evidence="1 2">
    <name type="scientific">Paraburkholderia lacunae</name>
    <dbReference type="NCBI Taxonomy" id="2211104"/>
    <lineage>
        <taxon>Bacteria</taxon>
        <taxon>Pseudomonadati</taxon>
        <taxon>Pseudomonadota</taxon>
        <taxon>Betaproteobacteria</taxon>
        <taxon>Burkholderiales</taxon>
        <taxon>Burkholderiaceae</taxon>
        <taxon>Paraburkholderia</taxon>
    </lineage>
</organism>
<accession>A0A370NET5</accession>
<proteinExistence type="predicted"/>
<dbReference type="Proteomes" id="UP000254875">
    <property type="component" value="Unassembled WGS sequence"/>
</dbReference>
<dbReference type="EMBL" id="QHKS01000002">
    <property type="protein sequence ID" value="RDK04117.1"/>
    <property type="molecule type" value="Genomic_DNA"/>
</dbReference>
<evidence type="ECO:0000313" key="2">
    <source>
        <dbReference type="Proteomes" id="UP000254875"/>
    </source>
</evidence>
<dbReference type="SUPFAM" id="SSF56935">
    <property type="entry name" value="Porins"/>
    <property type="match status" value="1"/>
</dbReference>
<dbReference type="AlphaFoldDB" id="A0A370NET5"/>
<evidence type="ECO:0008006" key="3">
    <source>
        <dbReference type="Google" id="ProtNLM"/>
    </source>
</evidence>
<name>A0A370NET5_9BURK</name>
<sequence length="438" mass="47608">MLVTSLVSATAAWADEAPADRTVFDTLHLSGFSTLGLTYNDNDSAGVITSYMQKKPATHGVSAYLDSVVGVQLEWRPLQNTSVVAQAVSRPSNDMQPELRMGYLRQQFGNDFAVRLGRIRSPVFFDSDVAEIGYAYLTVRPPIPVYGDVNSVNVIDGGDVQWRHAFGGTAILVQGYFGHDGYRHYFYNLNPVSAADASVNGIAGLSVSASLPNVTFRVSRTWIKSYTFRSGQLDQLNAGLGQLSSSLTALAANPFLPPALAESLRNQAGGIEGYENPFDSHPIYTSIGFDSTLGKWRVQGEWTLLDSRSAIVGKYRSYQFTVGYSHGNFTPYVSYARRDRTSPPFDASALSATGLNPALDAGLAQMRGALNQAAQFADLSTRAASVGVRWDFREGMALKLQYDRITTPNSMTPGNFAVSTLPYKNTVNLISATFDSVF</sequence>
<reference evidence="2" key="1">
    <citation type="submission" date="2018-05" db="EMBL/GenBank/DDBJ databases">
        <authorList>
            <person name="Feng T."/>
        </authorList>
    </citation>
    <scope>NUCLEOTIDE SEQUENCE [LARGE SCALE GENOMIC DNA]</scope>
    <source>
        <strain evidence="2">S27</strain>
    </source>
</reference>
<evidence type="ECO:0000313" key="1">
    <source>
        <dbReference type="EMBL" id="RDK04117.1"/>
    </source>
</evidence>
<keyword evidence="2" id="KW-1185">Reference proteome</keyword>